<dbReference type="EMBL" id="JMSN01000005">
    <property type="protein sequence ID" value="KDN53001.1"/>
    <property type="molecule type" value="Genomic_DNA"/>
</dbReference>
<protein>
    <submittedName>
        <fullName evidence="7">Splicing factor, CC1-like protein</fullName>
    </submittedName>
</protein>
<evidence type="ECO:0000256" key="1">
    <source>
        <dbReference type="ARBA" id="ARBA00022553"/>
    </source>
</evidence>
<dbReference type="FunCoup" id="A0A066WGS3">
    <property type="interactions" value="741"/>
</dbReference>
<dbReference type="InterPro" id="IPR012677">
    <property type="entry name" value="Nucleotide-bd_a/b_plait_sf"/>
</dbReference>
<evidence type="ECO:0000256" key="4">
    <source>
        <dbReference type="PROSITE-ProRule" id="PRU00176"/>
    </source>
</evidence>
<dbReference type="InterPro" id="IPR029123">
    <property type="entry name" value="RBM39_linker"/>
</dbReference>
<organism evidence="7 8">
    <name type="scientific">Tilletiaria anomala (strain ATCC 24038 / CBS 436.72 / UBC 951)</name>
    <dbReference type="NCBI Taxonomy" id="1037660"/>
    <lineage>
        <taxon>Eukaryota</taxon>
        <taxon>Fungi</taxon>
        <taxon>Dikarya</taxon>
        <taxon>Basidiomycota</taxon>
        <taxon>Ustilaginomycotina</taxon>
        <taxon>Exobasidiomycetes</taxon>
        <taxon>Georgefischeriales</taxon>
        <taxon>Tilletiariaceae</taxon>
        <taxon>Tilletiaria</taxon>
    </lineage>
</organism>
<dbReference type="InParanoid" id="A0A066WGS3"/>
<dbReference type="OrthoDB" id="5411533at2759"/>
<dbReference type="CDD" id="cd12285">
    <property type="entry name" value="RRM3_RBM39_like"/>
    <property type="match status" value="1"/>
</dbReference>
<keyword evidence="3 4" id="KW-0694">RNA-binding</keyword>
<comment type="caution">
    <text evidence="7">The sequence shown here is derived from an EMBL/GenBank/DDBJ whole genome shotgun (WGS) entry which is preliminary data.</text>
</comment>
<dbReference type="GO" id="GO:0006397">
    <property type="term" value="P:mRNA processing"/>
    <property type="evidence" value="ECO:0007669"/>
    <property type="project" value="InterPro"/>
</dbReference>
<keyword evidence="1" id="KW-0597">Phosphoprotein</keyword>
<dbReference type="NCBIfam" id="TIGR01622">
    <property type="entry name" value="SF-CC1"/>
    <property type="match status" value="1"/>
</dbReference>
<dbReference type="InterPro" id="IPR003954">
    <property type="entry name" value="RRM_euk-type"/>
</dbReference>
<dbReference type="SUPFAM" id="SSF54928">
    <property type="entry name" value="RNA-binding domain, RBD"/>
    <property type="match status" value="2"/>
</dbReference>
<evidence type="ECO:0000256" key="2">
    <source>
        <dbReference type="ARBA" id="ARBA00022737"/>
    </source>
</evidence>
<dbReference type="AlphaFoldDB" id="A0A066WGS3"/>
<feature type="compositionally biased region" description="Basic and acidic residues" evidence="5">
    <location>
        <begin position="105"/>
        <end position="198"/>
    </location>
</feature>
<feature type="domain" description="RRM" evidence="6">
    <location>
        <begin position="219"/>
        <end position="299"/>
    </location>
</feature>
<feature type="domain" description="RRM" evidence="6">
    <location>
        <begin position="350"/>
        <end position="428"/>
    </location>
</feature>
<feature type="region of interest" description="Disordered" evidence="5">
    <location>
        <begin position="432"/>
        <end position="464"/>
    </location>
</feature>
<feature type="region of interest" description="Disordered" evidence="5">
    <location>
        <begin position="490"/>
        <end position="510"/>
    </location>
</feature>
<dbReference type="STRING" id="1037660.A0A066WGS3"/>
<dbReference type="GO" id="GO:0005634">
    <property type="term" value="C:nucleus"/>
    <property type="evidence" value="ECO:0007669"/>
    <property type="project" value="InterPro"/>
</dbReference>
<feature type="compositionally biased region" description="Low complexity" evidence="5">
    <location>
        <begin position="432"/>
        <end position="447"/>
    </location>
</feature>
<proteinExistence type="predicted"/>
<dbReference type="InterPro" id="IPR035979">
    <property type="entry name" value="RBD_domain_sf"/>
</dbReference>
<dbReference type="PANTHER" id="PTHR48036">
    <property type="entry name" value="SPLICING FACTOR (PAD-1), PUTATIVE (AFU_ORTHOLOGUE AFUA_1G15810)-RELATED"/>
    <property type="match status" value="1"/>
</dbReference>
<dbReference type="InterPro" id="IPR006509">
    <property type="entry name" value="RBM39_SF"/>
</dbReference>
<dbReference type="Pfam" id="PF00076">
    <property type="entry name" value="RRM_1"/>
    <property type="match status" value="3"/>
</dbReference>
<feature type="compositionally biased region" description="Basic residues" evidence="5">
    <location>
        <begin position="72"/>
        <end position="82"/>
    </location>
</feature>
<dbReference type="PROSITE" id="PS50102">
    <property type="entry name" value="RRM"/>
    <property type="match status" value="3"/>
</dbReference>
<dbReference type="SMART" id="SM00361">
    <property type="entry name" value="RRM_1"/>
    <property type="match status" value="2"/>
</dbReference>
<accession>A0A066WGS3</accession>
<feature type="region of interest" description="Disordered" evidence="5">
    <location>
        <begin position="1"/>
        <end position="217"/>
    </location>
</feature>
<sequence length="608" mass="67960">MTESPPRSRMRAYSNSSSNPSLSPSRERPDGPASMTPQDRERQLAEELRRRAVASKAHERGRPRDQDDHLPRVSRSRSRSRTRSIDSRRMYSPGSRRSIADGDDDHLRDSERRRRRRQGYEDNYERRRPSSRRDAERHSRSSRDGSPRNSERERYDSRGSRDDRRHYDEKSFYDRDRGRDRHYDRHERGFDRGYDRRPPPRPRSPSPRPEPDHADYEERSVFCSQLAARLTQRDLGEFFEEKLGEGSVVDVRIVMDKVTRRSKGVGYVELADRQLLPRALGLSGENLFGIPILIQLTDAARNRSQNTDMQYRPNLVNAVETAVGAAAGATSYNPLNLSSTARAVNANTAARLYVGSLHFDLTSENVKEVFEPFGEIEYVDLHREPGSGKSKGFCFVQYKEPAAAEQALAHMDGIELYGRAIKVGHVNARGNGARAGTDSGAAASTGANQTALGGPPDGGQQPTALSAFDEGGGGGLNPMTRAALMEKLMRTESAPASRTPPAEQQRPTNIPQATSKTVLLQNMFDPAEEVERDWDTDLANDVKEECEAKYGGVERIHVERESAGDIYVKFVDVSVAAKAIQGLNGRFFGGRSIKAHYIAEAIFNAKLG</sequence>
<dbReference type="Gene3D" id="3.30.70.330">
    <property type="match status" value="3"/>
</dbReference>
<gene>
    <name evidence="7" type="ORF">K437DRAFT_253652</name>
</gene>
<name>A0A066WGS3_TILAU</name>
<dbReference type="InterPro" id="IPR000504">
    <property type="entry name" value="RRM_dom"/>
</dbReference>
<dbReference type="Pfam" id="PF15519">
    <property type="entry name" value="RBM39linker"/>
    <property type="match status" value="1"/>
</dbReference>
<evidence type="ECO:0000313" key="8">
    <source>
        <dbReference type="Proteomes" id="UP000027361"/>
    </source>
</evidence>
<dbReference type="Proteomes" id="UP000027361">
    <property type="component" value="Unassembled WGS sequence"/>
</dbReference>
<feature type="domain" description="RRM" evidence="6">
    <location>
        <begin position="516"/>
        <end position="600"/>
    </location>
</feature>
<feature type="compositionally biased region" description="Low complexity" evidence="5">
    <location>
        <begin position="14"/>
        <end position="24"/>
    </location>
</feature>
<dbReference type="GeneID" id="25263631"/>
<keyword evidence="8" id="KW-1185">Reference proteome</keyword>
<feature type="compositionally biased region" description="Basic and acidic residues" evidence="5">
    <location>
        <begin position="38"/>
        <end position="71"/>
    </location>
</feature>
<dbReference type="GO" id="GO:0003723">
    <property type="term" value="F:RNA binding"/>
    <property type="evidence" value="ECO:0007669"/>
    <property type="project" value="UniProtKB-UniRule"/>
</dbReference>
<dbReference type="RefSeq" id="XP_013245840.1">
    <property type="nucleotide sequence ID" value="XM_013390386.1"/>
</dbReference>
<keyword evidence="2" id="KW-0677">Repeat</keyword>
<reference evidence="7" key="1">
    <citation type="submission" date="2014-05" db="EMBL/GenBank/DDBJ databases">
        <title>Draft genome sequence of a rare smut relative, Tilletiaria anomala UBC 951.</title>
        <authorList>
            <consortium name="DOE Joint Genome Institute"/>
            <person name="Toome M."/>
            <person name="Kuo A."/>
            <person name="Henrissat B."/>
            <person name="Lipzen A."/>
            <person name="Tritt A."/>
            <person name="Yoshinaga Y."/>
            <person name="Zane M."/>
            <person name="Barry K."/>
            <person name="Grigoriev I.V."/>
            <person name="Spatafora J.W."/>
            <person name="Aimea M.C."/>
        </authorList>
    </citation>
    <scope>NUCLEOTIDE SEQUENCE [LARGE SCALE GENOMIC DNA]</scope>
    <source>
        <strain evidence="7">UBC 951</strain>
    </source>
</reference>
<evidence type="ECO:0000313" key="7">
    <source>
        <dbReference type="EMBL" id="KDN53001.1"/>
    </source>
</evidence>
<evidence type="ECO:0000256" key="3">
    <source>
        <dbReference type="ARBA" id="ARBA00022884"/>
    </source>
</evidence>
<evidence type="ECO:0000259" key="6">
    <source>
        <dbReference type="PROSITE" id="PS50102"/>
    </source>
</evidence>
<dbReference type="SMART" id="SM00360">
    <property type="entry name" value="RRM"/>
    <property type="match status" value="3"/>
</dbReference>
<dbReference type="HOGENOM" id="CLU_020551_4_0_1"/>
<dbReference type="OMA" id="GRDNDKG"/>
<evidence type="ECO:0000256" key="5">
    <source>
        <dbReference type="SAM" id="MobiDB-lite"/>
    </source>
</evidence>